<name>A0A0Q9YND5_9GAMM</name>
<dbReference type="RefSeq" id="WP_057625244.1">
    <property type="nucleotide sequence ID" value="NZ_LKHV02000001.1"/>
</dbReference>
<comment type="caution">
    <text evidence="2">The sequence shown here is derived from an EMBL/GenBank/DDBJ whole genome shotgun (WGS) entry which is preliminary data.</text>
</comment>
<dbReference type="SMART" id="SM00382">
    <property type="entry name" value="AAA"/>
    <property type="match status" value="1"/>
</dbReference>
<dbReference type="InterPro" id="IPR041682">
    <property type="entry name" value="AAA_14"/>
</dbReference>
<organism evidence="2">
    <name type="scientific">Candidatus Berkiella cookevillensis</name>
    <dbReference type="NCBI Taxonomy" id="437022"/>
    <lineage>
        <taxon>Bacteria</taxon>
        <taxon>Pseudomonadati</taxon>
        <taxon>Pseudomonadota</taxon>
        <taxon>Gammaproteobacteria</taxon>
        <taxon>Candidatus Berkiellales</taxon>
        <taxon>Candidatus Berkiellaceae</taxon>
        <taxon>Candidatus Berkiella</taxon>
    </lineage>
</organism>
<sequence length="373" mass="43472">MERIQSSAILKDLKRKMVLITGPRQVGKTFLAKQLAKSYQYPVYLNFDNLQDRNIIHDQAWLFNTDLLILDEIHKMPNWKNYLKGIYDTKAESMHLLVTGSARLEIFNHIGDSLAGRYFLHRLMPLSCAELKQLNKSYNINDLIDKSGFPEPYLINDLIEVNRWRLQYVNSLLATDVFDFNKIQNIQAIRTLFELLKTKVGSPISYQSLAEDIAISPITVKKYIEILEALYIIFRITPFSKNIARSLLKEPKIYFFDSGLIKKNEGAQLENIVAVSLLKHVFAKIDYQAENYALHYLRTKDKEEVDFALIKDETVQQIIEVKSSDKELSKPLYTFHKKYNFPATQLVKNIRIEKMIDNIKVQRAENFLTELIL</sequence>
<dbReference type="EMBL" id="LKHV02000001">
    <property type="protein sequence ID" value="MCS5708035.1"/>
    <property type="molecule type" value="Genomic_DNA"/>
</dbReference>
<dbReference type="Pfam" id="PF13173">
    <property type="entry name" value="AAA_14"/>
    <property type="match status" value="1"/>
</dbReference>
<keyword evidence="3" id="KW-0547">Nucleotide-binding</keyword>
<evidence type="ECO:0000259" key="1">
    <source>
        <dbReference type="SMART" id="SM00382"/>
    </source>
</evidence>
<reference evidence="2" key="1">
    <citation type="submission" date="2015-09" db="EMBL/GenBank/DDBJ databases">
        <title>Draft Genome Sequences of Two Novel Amoeba-resistant Intranuclear Bacteria, Candidatus Berkiella cookevillensis and Candidatus Berkiella aquae.</title>
        <authorList>
            <person name="Mehari Y.T."/>
            <person name="Arivett B.A."/>
            <person name="Farone A.L."/>
            <person name="Gunderson J.H."/>
            <person name="Farone M.B."/>
        </authorList>
    </citation>
    <scope>NUCLEOTIDE SEQUENCE [LARGE SCALE GENOMIC DNA]</scope>
    <source>
        <strain evidence="2">CC99</strain>
    </source>
</reference>
<dbReference type="STRING" id="437022.CC99x_02142"/>
<dbReference type="Proteomes" id="UP000051494">
    <property type="component" value="Unassembled WGS sequence"/>
</dbReference>
<dbReference type="SUPFAM" id="SSF52540">
    <property type="entry name" value="P-loop containing nucleoside triphosphate hydrolases"/>
    <property type="match status" value="1"/>
</dbReference>
<dbReference type="PANTHER" id="PTHR43566:SF1">
    <property type="entry name" value="AAA+ ATPASE DOMAIN-CONTAINING PROTEIN"/>
    <property type="match status" value="1"/>
</dbReference>
<reference evidence="3" key="3">
    <citation type="submission" date="2021-06" db="EMBL/GenBank/DDBJ databases">
        <title>Genomic Description and Analysis of Intracellular Bacteria, Candidatus Berkiella cookevillensis and Candidatus Berkiella aquae.</title>
        <authorList>
            <person name="Kidane D.T."/>
            <person name="Mehari Y.T."/>
            <person name="Rice F.C."/>
            <person name="Arivett B.A."/>
            <person name="Farone A.L."/>
            <person name="Berk S.G."/>
            <person name="Farone M.B."/>
        </authorList>
    </citation>
    <scope>NUCLEOTIDE SEQUENCE</scope>
    <source>
        <strain evidence="3">CC99</strain>
    </source>
</reference>
<dbReference type="InterPro" id="IPR003593">
    <property type="entry name" value="AAA+_ATPase"/>
</dbReference>
<dbReference type="InterPro" id="IPR025420">
    <property type="entry name" value="DUF4143"/>
</dbReference>
<dbReference type="PANTHER" id="PTHR43566">
    <property type="entry name" value="CONSERVED PROTEIN"/>
    <property type="match status" value="1"/>
</dbReference>
<protein>
    <submittedName>
        <fullName evidence="3">ATP-binding protein</fullName>
    </submittedName>
</protein>
<keyword evidence="4" id="KW-1185">Reference proteome</keyword>
<evidence type="ECO:0000313" key="4">
    <source>
        <dbReference type="Proteomes" id="UP000051494"/>
    </source>
</evidence>
<dbReference type="GO" id="GO:0005524">
    <property type="term" value="F:ATP binding"/>
    <property type="evidence" value="ECO:0007669"/>
    <property type="project" value="UniProtKB-KW"/>
</dbReference>
<reference evidence="3" key="2">
    <citation type="journal article" date="2016" name="Genome Announc.">
        <title>Draft Genome Sequences of Two Novel Amoeba-Resistant Intranuclear Bacteria, 'Candidatus Berkiella cookevillensis' and 'Candidatus Berkiella aquae'.</title>
        <authorList>
            <person name="Mehari Y.T."/>
            <person name="Arivett B.A."/>
            <person name="Farone A.L."/>
            <person name="Gunderson J.H."/>
            <person name="Farone M.B."/>
        </authorList>
    </citation>
    <scope>NUCLEOTIDE SEQUENCE</scope>
    <source>
        <strain evidence="3">CC99</strain>
    </source>
</reference>
<dbReference type="EMBL" id="LKHV01000013">
    <property type="protein sequence ID" value="KRG17683.1"/>
    <property type="molecule type" value="Genomic_DNA"/>
</dbReference>
<proteinExistence type="predicted"/>
<feature type="domain" description="AAA+ ATPase" evidence="1">
    <location>
        <begin position="14"/>
        <end position="129"/>
    </location>
</feature>
<dbReference type="Pfam" id="PF13635">
    <property type="entry name" value="DUF4143"/>
    <property type="match status" value="1"/>
</dbReference>
<dbReference type="InterPro" id="IPR027417">
    <property type="entry name" value="P-loop_NTPase"/>
</dbReference>
<dbReference type="OrthoDB" id="9771844at2"/>
<dbReference type="Gene3D" id="3.40.50.300">
    <property type="entry name" value="P-loop containing nucleotide triphosphate hydrolases"/>
    <property type="match status" value="1"/>
</dbReference>
<evidence type="ECO:0000313" key="3">
    <source>
        <dbReference type="EMBL" id="MCS5708035.1"/>
    </source>
</evidence>
<gene>
    <name evidence="3" type="ORF">CC99x_003865</name>
    <name evidence="2" type="ORF">CC99x_02142</name>
</gene>
<dbReference type="PATRIC" id="fig|1590042.3.peg.2191"/>
<dbReference type="AlphaFoldDB" id="A0A0Q9YND5"/>
<keyword evidence="3" id="KW-0067">ATP-binding</keyword>
<accession>A0A0Q9YND5</accession>
<evidence type="ECO:0000313" key="2">
    <source>
        <dbReference type="EMBL" id="KRG17683.1"/>
    </source>
</evidence>